<accession>A0A328VJP0</accession>
<evidence type="ECO:0000313" key="1">
    <source>
        <dbReference type="EMBL" id="RAQ97687.1"/>
    </source>
</evidence>
<gene>
    <name evidence="1" type="ORF">A4R35_19265</name>
</gene>
<keyword evidence="2" id="KW-1185">Reference proteome</keyword>
<sequence length="74" mass="8630">MRWFFTGELRAGQRSELSRRRREGLLLDRAWAVTLWPLNGEGTGALAAFCDNDKRLTVRRLLGWALKLKLCRKQ</sequence>
<comment type="caution">
    <text evidence="1">The sequence shown here is derived from an EMBL/GenBank/DDBJ whole genome shotgun (WGS) entry which is preliminary data.</text>
</comment>
<protein>
    <submittedName>
        <fullName evidence="1">Uncharacterized protein</fullName>
    </submittedName>
</protein>
<reference evidence="1 2" key="1">
    <citation type="submission" date="2016-08" db="EMBL/GenBank/DDBJ databases">
        <title>Analysis of Carbohydrate Active Enzymes in Thermogemmatispora T81 Reveals Carbohydrate Degradation Ability.</title>
        <authorList>
            <person name="Tomazini A."/>
            <person name="Lal S."/>
            <person name="Stott M."/>
            <person name="Henrissat B."/>
            <person name="Polikarpov I."/>
            <person name="Sparling R."/>
            <person name="Levin D.B."/>
        </authorList>
    </citation>
    <scope>NUCLEOTIDE SEQUENCE [LARGE SCALE GENOMIC DNA]</scope>
    <source>
        <strain evidence="1 2">T81</strain>
    </source>
</reference>
<organism evidence="1 2">
    <name type="scientific">Thermogemmatispora tikiterensis</name>
    <dbReference type="NCBI Taxonomy" id="1825093"/>
    <lineage>
        <taxon>Bacteria</taxon>
        <taxon>Bacillati</taxon>
        <taxon>Chloroflexota</taxon>
        <taxon>Ktedonobacteria</taxon>
        <taxon>Thermogemmatisporales</taxon>
        <taxon>Thermogemmatisporaceae</taxon>
        <taxon>Thermogemmatispora</taxon>
    </lineage>
</organism>
<proteinExistence type="predicted"/>
<evidence type="ECO:0000313" key="2">
    <source>
        <dbReference type="Proteomes" id="UP000248706"/>
    </source>
</evidence>
<dbReference type="EMBL" id="MCIF01000002">
    <property type="protein sequence ID" value="RAQ97687.1"/>
    <property type="molecule type" value="Genomic_DNA"/>
</dbReference>
<dbReference type="AlphaFoldDB" id="A0A328VJP0"/>
<name>A0A328VJP0_9CHLR</name>
<dbReference type="Proteomes" id="UP000248706">
    <property type="component" value="Unassembled WGS sequence"/>
</dbReference>